<keyword evidence="15" id="KW-1185">Reference proteome</keyword>
<dbReference type="PANTHER" id="PTHR21358:SF4">
    <property type="entry name" value="PROTEIN MAELSTROM HOMOLOG"/>
    <property type="match status" value="1"/>
</dbReference>
<keyword evidence="6" id="KW-0221">Differentiation</keyword>
<evidence type="ECO:0000256" key="4">
    <source>
        <dbReference type="ARBA" id="ARBA00022473"/>
    </source>
</evidence>
<evidence type="ECO:0000256" key="5">
    <source>
        <dbReference type="ARBA" id="ARBA00022490"/>
    </source>
</evidence>
<evidence type="ECO:0000313" key="15">
    <source>
        <dbReference type="Proteomes" id="UP000245119"/>
    </source>
</evidence>
<dbReference type="GO" id="GO:0043565">
    <property type="term" value="F:sequence-specific DNA binding"/>
    <property type="evidence" value="ECO:0007669"/>
    <property type="project" value="TreeGrafter"/>
</dbReference>
<evidence type="ECO:0000259" key="13">
    <source>
        <dbReference type="PROSITE" id="PS50118"/>
    </source>
</evidence>
<feature type="region of interest" description="Disordered" evidence="12">
    <location>
        <begin position="415"/>
        <end position="531"/>
    </location>
</feature>
<comment type="subcellular location">
    <subcellularLocation>
        <location evidence="2">Cytoplasm</location>
    </subcellularLocation>
    <subcellularLocation>
        <location evidence="1">Nucleus</location>
    </subcellularLocation>
</comment>
<keyword evidence="9 11" id="KW-0539">Nucleus</keyword>
<dbReference type="GO" id="GO:0045892">
    <property type="term" value="P:negative regulation of DNA-templated transcription"/>
    <property type="evidence" value="ECO:0007669"/>
    <property type="project" value="TreeGrafter"/>
</dbReference>
<dbReference type="Gene3D" id="1.10.30.10">
    <property type="entry name" value="High mobility group box domain"/>
    <property type="match status" value="1"/>
</dbReference>
<evidence type="ECO:0000256" key="7">
    <source>
        <dbReference type="ARBA" id="ARBA00023125"/>
    </source>
</evidence>
<evidence type="ECO:0000256" key="11">
    <source>
        <dbReference type="PROSITE-ProRule" id="PRU00267"/>
    </source>
</evidence>
<evidence type="ECO:0000313" key="14">
    <source>
        <dbReference type="EMBL" id="PVD27662.1"/>
    </source>
</evidence>
<accession>A0A2T7P2L0</accession>
<feature type="domain" description="HMG box" evidence="13">
    <location>
        <begin position="3"/>
        <end position="71"/>
    </location>
</feature>
<keyword evidence="4" id="KW-0217">Developmental protein</keyword>
<evidence type="ECO:0000256" key="10">
    <source>
        <dbReference type="ARBA" id="ARBA00023254"/>
    </source>
</evidence>
<evidence type="ECO:0000256" key="8">
    <source>
        <dbReference type="ARBA" id="ARBA00023158"/>
    </source>
</evidence>
<dbReference type="EMBL" id="PZQS01000007">
    <property type="protein sequence ID" value="PVD27662.1"/>
    <property type="molecule type" value="Genomic_DNA"/>
</dbReference>
<dbReference type="Pfam" id="PF00505">
    <property type="entry name" value="HMG_box"/>
    <property type="match status" value="1"/>
</dbReference>
<dbReference type="GO" id="GO:0007140">
    <property type="term" value="P:male meiotic nuclear division"/>
    <property type="evidence" value="ECO:0007669"/>
    <property type="project" value="TreeGrafter"/>
</dbReference>
<dbReference type="GO" id="GO:0007283">
    <property type="term" value="P:spermatogenesis"/>
    <property type="evidence" value="ECO:0007669"/>
    <property type="project" value="TreeGrafter"/>
</dbReference>
<sequence>MPPKNSINGFALFMNDQRDVLKRQGANCGGQALAMTCGPLWKALPDGVRKEYERKAKEIKARQKGSDGDMGRLDCVGNIIGLHKDPAEEARMRRKRDREQTVSEWKGKDLTKELFYLVNFQDLCELTDGDNTVEREWLPREGAVLEFSLEQGIIRHWHRFICPGPIPKGYKYTCMQKSEQSHKIPIEDFEQDCNNYSLMWKEIKQLMKNSRQKDVYPPLYCLASEYQKNKYLMDWMWQMGDEGSAPDNPLGNVYSLEDLVVDLISHSGFSDSVASCQITAKLDGYFWDYIPGTQCSWHEEQDTKHCALGFVRRYAYTISDIVAQLYGITLTEKHVPTRSNIEPVGIILPPDAVPVSRAWEQRRQAAQRSNRKVQSSQPSKASPPNAGSDEEGDFSKPSPDTMEKLRAPVMSSLMVGPQRGKPYGYEPPPLPPSQDLADDDWPELAGASKLAASSQRQEDMLVQKSSLGSTTDARKIASVWGSSSSMSATVTPPPGFDALPGFGVRPIGRGAGLAPRGRGAPPPPVGRGRALPLSADAWVPPVGRGTTPWLAAGRGMAPSPFGRDYTSSGDGQAR</sequence>
<comment type="similarity">
    <text evidence="3">Belongs to the maelstrom family.</text>
</comment>
<dbReference type="InterPro" id="IPR009071">
    <property type="entry name" value="HMG_box_dom"/>
</dbReference>
<dbReference type="GO" id="GO:0030154">
    <property type="term" value="P:cell differentiation"/>
    <property type="evidence" value="ECO:0007669"/>
    <property type="project" value="UniProtKB-KW"/>
</dbReference>
<feature type="region of interest" description="Disordered" evidence="12">
    <location>
        <begin position="549"/>
        <end position="574"/>
    </location>
</feature>
<dbReference type="InterPro" id="IPR036910">
    <property type="entry name" value="HMG_box_dom_sf"/>
</dbReference>
<feature type="DNA-binding region" description="HMG box" evidence="11">
    <location>
        <begin position="3"/>
        <end position="71"/>
    </location>
</feature>
<keyword evidence="10" id="KW-0469">Meiosis</keyword>
<dbReference type="AlphaFoldDB" id="A0A2T7P2L0"/>
<dbReference type="GO" id="GO:0060964">
    <property type="term" value="P:regulation of miRNA-mediated gene silencing"/>
    <property type="evidence" value="ECO:0007669"/>
    <property type="project" value="InterPro"/>
</dbReference>
<dbReference type="InterPro" id="IPR039259">
    <property type="entry name" value="Protein_maelstrom"/>
</dbReference>
<name>A0A2T7P2L0_POMCA</name>
<evidence type="ECO:0000256" key="1">
    <source>
        <dbReference type="ARBA" id="ARBA00004123"/>
    </source>
</evidence>
<feature type="compositionally biased region" description="Low complexity" evidence="12">
    <location>
        <begin position="505"/>
        <end position="519"/>
    </location>
</feature>
<evidence type="ECO:0000256" key="12">
    <source>
        <dbReference type="SAM" id="MobiDB-lite"/>
    </source>
</evidence>
<proteinExistence type="inferred from homology"/>
<dbReference type="PROSITE" id="PS50118">
    <property type="entry name" value="HMG_BOX_2"/>
    <property type="match status" value="1"/>
</dbReference>
<feature type="compositionally biased region" description="Polar residues" evidence="12">
    <location>
        <begin position="565"/>
        <end position="574"/>
    </location>
</feature>
<evidence type="ECO:0000256" key="3">
    <source>
        <dbReference type="ARBA" id="ARBA00007057"/>
    </source>
</evidence>
<dbReference type="Pfam" id="PF13017">
    <property type="entry name" value="Maelstrom"/>
    <property type="match status" value="1"/>
</dbReference>
<gene>
    <name evidence="14" type="ORF">C0Q70_12829</name>
</gene>
<comment type="caution">
    <text evidence="14">The sequence shown here is derived from an EMBL/GenBank/DDBJ whole genome shotgun (WGS) entry which is preliminary data.</text>
</comment>
<dbReference type="GO" id="GO:0005634">
    <property type="term" value="C:nucleus"/>
    <property type="evidence" value="ECO:0007669"/>
    <property type="project" value="UniProtKB-SubCell"/>
</dbReference>
<evidence type="ECO:0000256" key="2">
    <source>
        <dbReference type="ARBA" id="ARBA00004496"/>
    </source>
</evidence>
<dbReference type="GO" id="GO:0034587">
    <property type="term" value="P:piRNA processing"/>
    <property type="evidence" value="ECO:0007669"/>
    <property type="project" value="TreeGrafter"/>
</dbReference>
<feature type="compositionally biased region" description="Polar residues" evidence="12">
    <location>
        <begin position="372"/>
        <end position="382"/>
    </location>
</feature>
<protein>
    <recommendedName>
        <fullName evidence="13">HMG box domain-containing protein</fullName>
    </recommendedName>
</protein>
<dbReference type="OMA" id="CEMAILE"/>
<dbReference type="InterPro" id="IPR024970">
    <property type="entry name" value="Maelstrom"/>
</dbReference>
<dbReference type="Proteomes" id="UP000245119">
    <property type="component" value="Linkage Group LG7"/>
</dbReference>
<dbReference type="SUPFAM" id="SSF47095">
    <property type="entry name" value="HMG-box"/>
    <property type="match status" value="1"/>
</dbReference>
<organism evidence="14 15">
    <name type="scientific">Pomacea canaliculata</name>
    <name type="common">Golden apple snail</name>
    <dbReference type="NCBI Taxonomy" id="400727"/>
    <lineage>
        <taxon>Eukaryota</taxon>
        <taxon>Metazoa</taxon>
        <taxon>Spiralia</taxon>
        <taxon>Lophotrochozoa</taxon>
        <taxon>Mollusca</taxon>
        <taxon>Gastropoda</taxon>
        <taxon>Caenogastropoda</taxon>
        <taxon>Architaenioglossa</taxon>
        <taxon>Ampullarioidea</taxon>
        <taxon>Ampullariidae</taxon>
        <taxon>Pomacea</taxon>
    </lineage>
</organism>
<dbReference type="PANTHER" id="PTHR21358">
    <property type="entry name" value="PROTEIN MAELSTROM HOMOLOG"/>
    <property type="match status" value="1"/>
</dbReference>
<keyword evidence="8" id="KW-0943">RNA-mediated gene silencing</keyword>
<dbReference type="SMART" id="SM00398">
    <property type="entry name" value="HMG"/>
    <property type="match status" value="1"/>
</dbReference>
<feature type="region of interest" description="Disordered" evidence="12">
    <location>
        <begin position="359"/>
        <end position="402"/>
    </location>
</feature>
<keyword evidence="7 11" id="KW-0238">DNA-binding</keyword>
<dbReference type="OrthoDB" id="24555at2759"/>
<evidence type="ECO:0000256" key="6">
    <source>
        <dbReference type="ARBA" id="ARBA00022782"/>
    </source>
</evidence>
<keyword evidence="5" id="KW-0963">Cytoplasm</keyword>
<dbReference type="GO" id="GO:0043186">
    <property type="term" value="C:P granule"/>
    <property type="evidence" value="ECO:0007669"/>
    <property type="project" value="TreeGrafter"/>
</dbReference>
<evidence type="ECO:0000256" key="9">
    <source>
        <dbReference type="ARBA" id="ARBA00023242"/>
    </source>
</evidence>
<reference evidence="14 15" key="1">
    <citation type="submission" date="2018-04" db="EMBL/GenBank/DDBJ databases">
        <title>The genome of golden apple snail Pomacea canaliculata provides insight into stress tolerance and invasive adaptation.</title>
        <authorList>
            <person name="Liu C."/>
            <person name="Liu B."/>
            <person name="Ren Y."/>
            <person name="Zhang Y."/>
            <person name="Wang H."/>
            <person name="Li S."/>
            <person name="Jiang F."/>
            <person name="Yin L."/>
            <person name="Zhang G."/>
            <person name="Qian W."/>
            <person name="Fan W."/>
        </authorList>
    </citation>
    <scope>NUCLEOTIDE SEQUENCE [LARGE SCALE GENOMIC DNA]</scope>
    <source>
        <strain evidence="14">SZHN2017</strain>
        <tissue evidence="14">Muscle</tissue>
    </source>
</reference>